<evidence type="ECO:0000313" key="4">
    <source>
        <dbReference type="Proteomes" id="UP000659698"/>
    </source>
</evidence>
<protein>
    <submittedName>
        <fullName evidence="3">Sialate O-acetylesterase</fullName>
    </submittedName>
</protein>
<comment type="caution">
    <text evidence="3">The sequence shown here is derived from an EMBL/GenBank/DDBJ whole genome shotgun (WGS) entry which is preliminary data.</text>
</comment>
<dbReference type="InterPro" id="IPR013830">
    <property type="entry name" value="SGNH_hydro"/>
</dbReference>
<name>A0ABR6VRT5_9BACT</name>
<dbReference type="InterPro" id="IPR045136">
    <property type="entry name" value="Iah1-like"/>
</dbReference>
<proteinExistence type="predicted"/>
<dbReference type="SUPFAM" id="SSF52266">
    <property type="entry name" value="SGNH hydrolase"/>
    <property type="match status" value="1"/>
</dbReference>
<evidence type="ECO:0000256" key="1">
    <source>
        <dbReference type="SAM" id="SignalP"/>
    </source>
</evidence>
<accession>A0ABR6VRT5</accession>
<feature type="signal peptide" evidence="1">
    <location>
        <begin position="1"/>
        <end position="21"/>
    </location>
</feature>
<reference evidence="3 4" key="1">
    <citation type="journal article" date="2019" name="Int. J. Syst. Evol. Microbiol.">
        <title>Rufibacter sediminis sp. nov., isolated from freshwater lake sediment.</title>
        <authorList>
            <person name="Qu J.H."/>
            <person name="Zhang L.J."/>
            <person name="Fu Y.H."/>
            <person name="Li H.F."/>
        </authorList>
    </citation>
    <scope>NUCLEOTIDE SEQUENCE [LARGE SCALE GENOMIC DNA]</scope>
    <source>
        <strain evidence="3 4">H-1</strain>
    </source>
</reference>
<sequence>MKKHITFFLLLGLLVCFGASAQSRVKVACVGNSITEGAGLQKTYPMVLQELLGEAYEVRNFGVSGRTLLKKGNLPYWNESKYQDALNWNPDIVIIKLGTNDSKPQNWVYKEEFKPDYQAFVRSFQKLASKPKVFLCTPVPVFAEKFSIQQQVVNTEVMPAVKKIARKTKAKTIDLYSAFLGKPDLTYDGIHPNEAGAALLANEVYQQLSKNHQKK</sequence>
<keyword evidence="1" id="KW-0732">Signal</keyword>
<dbReference type="Gene3D" id="3.40.50.1110">
    <property type="entry name" value="SGNH hydrolase"/>
    <property type="match status" value="1"/>
</dbReference>
<dbReference type="Proteomes" id="UP000659698">
    <property type="component" value="Unassembled WGS sequence"/>
</dbReference>
<dbReference type="InterPro" id="IPR036514">
    <property type="entry name" value="SGNH_hydro_sf"/>
</dbReference>
<dbReference type="RefSeq" id="WP_186636568.1">
    <property type="nucleotide sequence ID" value="NZ_JACOAF010000022.1"/>
</dbReference>
<dbReference type="PANTHER" id="PTHR14209:SF19">
    <property type="entry name" value="ISOAMYL ACETATE-HYDROLYZING ESTERASE 1 HOMOLOG"/>
    <property type="match status" value="1"/>
</dbReference>
<keyword evidence="4" id="KW-1185">Reference proteome</keyword>
<dbReference type="EMBL" id="JACOAF010000022">
    <property type="protein sequence ID" value="MBC3539912.1"/>
    <property type="molecule type" value="Genomic_DNA"/>
</dbReference>
<organism evidence="3 4">
    <name type="scientific">Rufibacter sediminis</name>
    <dbReference type="NCBI Taxonomy" id="2762756"/>
    <lineage>
        <taxon>Bacteria</taxon>
        <taxon>Pseudomonadati</taxon>
        <taxon>Bacteroidota</taxon>
        <taxon>Cytophagia</taxon>
        <taxon>Cytophagales</taxon>
        <taxon>Hymenobacteraceae</taxon>
        <taxon>Rufibacter</taxon>
    </lineage>
</organism>
<gene>
    <name evidence="3" type="ORF">H7U12_09470</name>
</gene>
<feature type="domain" description="SGNH hydrolase-type esterase" evidence="2">
    <location>
        <begin position="29"/>
        <end position="198"/>
    </location>
</feature>
<feature type="chain" id="PRO_5047169701" evidence="1">
    <location>
        <begin position="22"/>
        <end position="215"/>
    </location>
</feature>
<evidence type="ECO:0000313" key="3">
    <source>
        <dbReference type="EMBL" id="MBC3539912.1"/>
    </source>
</evidence>
<evidence type="ECO:0000259" key="2">
    <source>
        <dbReference type="Pfam" id="PF13472"/>
    </source>
</evidence>
<dbReference type="PANTHER" id="PTHR14209">
    <property type="entry name" value="ISOAMYL ACETATE-HYDROLYZING ESTERASE 1"/>
    <property type="match status" value="1"/>
</dbReference>
<dbReference type="Pfam" id="PF13472">
    <property type="entry name" value="Lipase_GDSL_2"/>
    <property type="match status" value="1"/>
</dbReference>